<dbReference type="EMBL" id="JACJJQ010000036">
    <property type="protein sequence ID" value="MBM6754573.1"/>
    <property type="molecule type" value="Genomic_DNA"/>
</dbReference>
<accession>A0ABS2EQA5</accession>
<dbReference type="RefSeq" id="WP_204776846.1">
    <property type="nucleotide sequence ID" value="NZ_JACJJQ010000036.1"/>
</dbReference>
<comment type="caution">
    <text evidence="3">The sequence shown here is derived from an EMBL/GenBank/DDBJ whole genome shotgun (WGS) entry which is preliminary data.</text>
</comment>
<dbReference type="InterPro" id="IPR000594">
    <property type="entry name" value="ThiF_NAD_FAD-bd"/>
</dbReference>
<evidence type="ECO:0000313" key="3">
    <source>
        <dbReference type="EMBL" id="MBM6754573.1"/>
    </source>
</evidence>
<keyword evidence="1" id="KW-0472">Membrane</keyword>
<dbReference type="InterPro" id="IPR045886">
    <property type="entry name" value="ThiF/MoeB/HesA"/>
</dbReference>
<name>A0ABS2EQA5_9LACO</name>
<dbReference type="Pfam" id="PF00899">
    <property type="entry name" value="ThiF"/>
    <property type="match status" value="1"/>
</dbReference>
<feature type="transmembrane region" description="Helical" evidence="1">
    <location>
        <begin position="21"/>
        <end position="39"/>
    </location>
</feature>
<keyword evidence="1" id="KW-1133">Transmembrane helix</keyword>
<gene>
    <name evidence="3" type="ORF">H5993_07360</name>
</gene>
<reference evidence="3 4" key="1">
    <citation type="journal article" date="2021" name="Sci. Rep.">
        <title>The distribution of antibiotic resistance genes in chicken gut microbiota commensals.</title>
        <authorList>
            <person name="Juricova H."/>
            <person name="Matiasovicova J."/>
            <person name="Kubasova T."/>
            <person name="Cejkova D."/>
            <person name="Rychlik I."/>
        </authorList>
    </citation>
    <scope>NUCLEOTIDE SEQUENCE [LARGE SCALE GENOMIC DNA]</scope>
    <source>
        <strain evidence="3 4">An810</strain>
    </source>
</reference>
<sequence>MNRYDRQARVSKIGPAGQAKIAAAHIVIVGLGALGSYAAEELVRAGVGELTLVDPDTLSFTNLQRQTMYTEADVNAKKLKVEAAKEHLLAINSQVKLHLYPAPLSEDVLAANQFDLLLDCLDNYTSRDLINHLAIKNHFNYLFASCAGTFGSVMAVKPDSHHPCLRCLYPNIEQLKQTDCDLIGVTTPLVPLVASLQVALAMKLLIAPNQVDYDHLITLDSWSMQFQKFKIQVNDHCLACQKRQVPTAKPFQSQVHVLCGTNTYSLNLQAKLDLAKLANQLANYQIKAKPGFHFIGLEWHNYKVSIFENGRLLLYGASSLAEATAELTALQEITIK</sequence>
<dbReference type="PANTHER" id="PTHR10953">
    <property type="entry name" value="UBIQUITIN-ACTIVATING ENZYME E1"/>
    <property type="match status" value="1"/>
</dbReference>
<evidence type="ECO:0000259" key="2">
    <source>
        <dbReference type="Pfam" id="PF00899"/>
    </source>
</evidence>
<proteinExistence type="predicted"/>
<evidence type="ECO:0000256" key="1">
    <source>
        <dbReference type="SAM" id="Phobius"/>
    </source>
</evidence>
<dbReference type="CDD" id="cd00757">
    <property type="entry name" value="ThiF_MoeB_HesA_family"/>
    <property type="match status" value="1"/>
</dbReference>
<dbReference type="SUPFAM" id="SSF69572">
    <property type="entry name" value="Activating enzymes of the ubiquitin-like proteins"/>
    <property type="match status" value="1"/>
</dbReference>
<dbReference type="Proteomes" id="UP000776629">
    <property type="component" value="Unassembled WGS sequence"/>
</dbReference>
<dbReference type="Gene3D" id="3.40.50.720">
    <property type="entry name" value="NAD(P)-binding Rossmann-like Domain"/>
    <property type="match status" value="1"/>
</dbReference>
<dbReference type="InterPro" id="IPR035985">
    <property type="entry name" value="Ubiquitin-activating_enz"/>
</dbReference>
<evidence type="ECO:0000313" key="4">
    <source>
        <dbReference type="Proteomes" id="UP000776629"/>
    </source>
</evidence>
<keyword evidence="1" id="KW-0812">Transmembrane</keyword>
<feature type="domain" description="THIF-type NAD/FAD binding fold" evidence="2">
    <location>
        <begin position="4"/>
        <end position="237"/>
    </location>
</feature>
<organism evidence="3 4">
    <name type="scientific">Limosilactobacillus alvi</name>
    <dbReference type="NCBI Taxonomy" id="990412"/>
    <lineage>
        <taxon>Bacteria</taxon>
        <taxon>Bacillati</taxon>
        <taxon>Bacillota</taxon>
        <taxon>Bacilli</taxon>
        <taxon>Lactobacillales</taxon>
        <taxon>Lactobacillaceae</taxon>
        <taxon>Limosilactobacillus</taxon>
    </lineage>
</organism>
<dbReference type="PANTHER" id="PTHR10953:SF102">
    <property type="entry name" value="ADENYLYLTRANSFERASE AND SULFURTRANSFERASE MOCS3"/>
    <property type="match status" value="1"/>
</dbReference>
<protein>
    <submittedName>
        <fullName evidence="3">HesA/MoeB/ThiF family protein</fullName>
    </submittedName>
</protein>
<keyword evidence="4" id="KW-1185">Reference proteome</keyword>